<dbReference type="Proteomes" id="UP001313282">
    <property type="component" value="Unassembled WGS sequence"/>
</dbReference>
<evidence type="ECO:0000313" key="3">
    <source>
        <dbReference type="Proteomes" id="UP001313282"/>
    </source>
</evidence>
<dbReference type="EMBL" id="JAVHNR010000004">
    <property type="protein sequence ID" value="KAK6345166.1"/>
    <property type="molecule type" value="Genomic_DNA"/>
</dbReference>
<accession>A0AAN8N6E1</accession>
<protein>
    <submittedName>
        <fullName evidence="2">Uncharacterized protein</fullName>
    </submittedName>
</protein>
<proteinExistence type="predicted"/>
<gene>
    <name evidence="2" type="ORF">TWF718_007093</name>
</gene>
<evidence type="ECO:0000313" key="2">
    <source>
        <dbReference type="EMBL" id="KAK6345166.1"/>
    </source>
</evidence>
<name>A0AAN8N6E1_9PEZI</name>
<organism evidence="2 3">
    <name type="scientific">Orbilia javanica</name>
    <dbReference type="NCBI Taxonomy" id="47235"/>
    <lineage>
        <taxon>Eukaryota</taxon>
        <taxon>Fungi</taxon>
        <taxon>Dikarya</taxon>
        <taxon>Ascomycota</taxon>
        <taxon>Pezizomycotina</taxon>
        <taxon>Orbiliomycetes</taxon>
        <taxon>Orbiliales</taxon>
        <taxon>Orbiliaceae</taxon>
        <taxon>Orbilia</taxon>
    </lineage>
</organism>
<comment type="caution">
    <text evidence="2">The sequence shown here is derived from an EMBL/GenBank/DDBJ whole genome shotgun (WGS) entry which is preliminary data.</text>
</comment>
<reference evidence="2 3" key="1">
    <citation type="submission" date="2019-10" db="EMBL/GenBank/DDBJ databases">
        <authorList>
            <person name="Palmer J.M."/>
        </authorList>
    </citation>
    <scope>NUCLEOTIDE SEQUENCE [LARGE SCALE GENOMIC DNA]</scope>
    <source>
        <strain evidence="2 3">TWF718</strain>
    </source>
</reference>
<keyword evidence="3" id="KW-1185">Reference proteome</keyword>
<keyword evidence="1" id="KW-0732">Signal</keyword>
<evidence type="ECO:0000256" key="1">
    <source>
        <dbReference type="SAM" id="SignalP"/>
    </source>
</evidence>
<sequence length="321" mass="29722">MQLSILILAAAGAVAPSFAAPLDLGATLGGATNTVGEVAPVAGVADALPKTDGLPLPVKADTVTDALDHIGGPKRKRALGLDKVVRNAAADVDDAAGAGDRHSTGRSSFTAPFPFRRKRLVGLDNVLGTAGSLPVVGDVAAGATGGKDPVGGVVGGLPVVGDVAAGATDGKDPVGGVTGGLPVVGGLRKRLDLGGVLGTATGAAGGLPVVGDVAGGATGGKDPVGGVVGGLPVVGDVAGGATGGKDPVGGVTGGLPVVGGLRKRLDLGGVLGTATGAAGGLPVVGDVAGGATGGKDPVGGVVGGLPVVDDLTGSATGALPV</sequence>
<feature type="chain" id="PRO_5043013903" evidence="1">
    <location>
        <begin position="20"/>
        <end position="321"/>
    </location>
</feature>
<feature type="signal peptide" evidence="1">
    <location>
        <begin position="1"/>
        <end position="19"/>
    </location>
</feature>
<dbReference type="AlphaFoldDB" id="A0AAN8N6E1"/>